<accession>A0A4V6NJL6</accession>
<comment type="caution">
    <text evidence="4">The sequence shown here is derived from an EMBL/GenBank/DDBJ whole genome shotgun (WGS) entry which is preliminary data.</text>
</comment>
<feature type="domain" description="SpoVT-AbrB" evidence="3">
    <location>
        <begin position="1"/>
        <end position="46"/>
    </location>
</feature>
<evidence type="ECO:0000259" key="3">
    <source>
        <dbReference type="PROSITE" id="PS51740"/>
    </source>
</evidence>
<feature type="region of interest" description="Disordered" evidence="2">
    <location>
        <begin position="56"/>
        <end position="78"/>
    </location>
</feature>
<dbReference type="SUPFAM" id="SSF89447">
    <property type="entry name" value="AbrB/MazE/MraZ-like"/>
    <property type="match status" value="1"/>
</dbReference>
<gene>
    <name evidence="4" type="ORF">EV216_13428</name>
</gene>
<dbReference type="SMART" id="SM00966">
    <property type="entry name" value="SpoVT_AbrB"/>
    <property type="match status" value="1"/>
</dbReference>
<organism evidence="4 5">
    <name type="scientific">Rhodovulum steppense</name>
    <dbReference type="NCBI Taxonomy" id="540251"/>
    <lineage>
        <taxon>Bacteria</taxon>
        <taxon>Pseudomonadati</taxon>
        <taxon>Pseudomonadota</taxon>
        <taxon>Alphaproteobacteria</taxon>
        <taxon>Rhodobacterales</taxon>
        <taxon>Paracoccaceae</taxon>
        <taxon>Rhodovulum</taxon>
    </lineage>
</organism>
<dbReference type="GO" id="GO:0003677">
    <property type="term" value="F:DNA binding"/>
    <property type="evidence" value="ECO:0007669"/>
    <property type="project" value="UniProtKB-UniRule"/>
</dbReference>
<feature type="compositionally biased region" description="Basic and acidic residues" evidence="2">
    <location>
        <begin position="56"/>
        <end position="65"/>
    </location>
</feature>
<dbReference type="Pfam" id="PF04014">
    <property type="entry name" value="MazE_antitoxin"/>
    <property type="match status" value="1"/>
</dbReference>
<evidence type="ECO:0000256" key="2">
    <source>
        <dbReference type="SAM" id="MobiDB-lite"/>
    </source>
</evidence>
<dbReference type="Proteomes" id="UP000295277">
    <property type="component" value="Unassembled WGS sequence"/>
</dbReference>
<evidence type="ECO:0000313" key="4">
    <source>
        <dbReference type="EMBL" id="TCM76400.1"/>
    </source>
</evidence>
<dbReference type="NCBIfam" id="TIGR01439">
    <property type="entry name" value="lp_hng_hel_AbrB"/>
    <property type="match status" value="1"/>
</dbReference>
<keyword evidence="1" id="KW-0238">DNA-binding</keyword>
<dbReference type="RefSeq" id="WP_243642114.1">
    <property type="nucleotide sequence ID" value="NZ_SLVM01000034.1"/>
</dbReference>
<sequence length="78" mass="8697">MHESTVTTKGQTTLPKAVRLALGLSRGDRVRYVIRDGEIRLLKVQPVARLADLLARPDRGARQPGRDGGGYRARRYRG</sequence>
<dbReference type="Gene3D" id="2.10.260.10">
    <property type="match status" value="1"/>
</dbReference>
<evidence type="ECO:0000256" key="1">
    <source>
        <dbReference type="PROSITE-ProRule" id="PRU01076"/>
    </source>
</evidence>
<reference evidence="4 5" key="1">
    <citation type="submission" date="2019-03" db="EMBL/GenBank/DDBJ databases">
        <title>Genomic Encyclopedia of Type Strains, Phase IV (KMG-IV): sequencing the most valuable type-strain genomes for metagenomic binning, comparative biology and taxonomic classification.</title>
        <authorList>
            <person name="Goeker M."/>
        </authorList>
    </citation>
    <scope>NUCLEOTIDE SEQUENCE [LARGE SCALE GENOMIC DNA]</scope>
    <source>
        <strain evidence="4 5">DSM 21153</strain>
    </source>
</reference>
<dbReference type="PROSITE" id="PS51740">
    <property type="entry name" value="SPOVT_ABRB"/>
    <property type="match status" value="1"/>
</dbReference>
<keyword evidence="5" id="KW-1185">Reference proteome</keyword>
<evidence type="ECO:0000313" key="5">
    <source>
        <dbReference type="Proteomes" id="UP000295277"/>
    </source>
</evidence>
<name>A0A4V6NJL6_9RHOB</name>
<dbReference type="InterPro" id="IPR007159">
    <property type="entry name" value="SpoVT-AbrB_dom"/>
</dbReference>
<protein>
    <submittedName>
        <fullName evidence="4">AbrB family looped-hinge helix DNA binding protein</fullName>
    </submittedName>
</protein>
<proteinExistence type="predicted"/>
<dbReference type="AlphaFoldDB" id="A0A4V6NJL6"/>
<dbReference type="EMBL" id="SLVM01000034">
    <property type="protein sequence ID" value="TCM76400.1"/>
    <property type="molecule type" value="Genomic_DNA"/>
</dbReference>
<dbReference type="InterPro" id="IPR037914">
    <property type="entry name" value="SpoVT-AbrB_sf"/>
</dbReference>